<feature type="transmembrane region" description="Helical" evidence="1">
    <location>
        <begin position="446"/>
        <end position="467"/>
    </location>
</feature>
<evidence type="ECO:0008006" key="4">
    <source>
        <dbReference type="Google" id="ProtNLM"/>
    </source>
</evidence>
<evidence type="ECO:0000313" key="3">
    <source>
        <dbReference type="Proteomes" id="UP000785679"/>
    </source>
</evidence>
<protein>
    <recommendedName>
        <fullName evidence="4">Transmembrane protein</fullName>
    </recommendedName>
</protein>
<accession>A0A8J8SYF3</accession>
<dbReference type="EMBL" id="RRYP01016552">
    <property type="protein sequence ID" value="TNV74916.1"/>
    <property type="molecule type" value="Genomic_DNA"/>
</dbReference>
<keyword evidence="1" id="KW-1133">Transmembrane helix</keyword>
<dbReference type="AlphaFoldDB" id="A0A8J8SYF3"/>
<sequence length="513" mass="58700">MFPSVIVSQTEISSVEGSYIVRNLVLVCEPNTTQVITFTTFAIDQTIDDNYIIADKPSPLKNQHIDQNLIALTSNSFSLTIHVQSCQHGDQLLSNGKCQKCNKGTYLYQIQTQPYSCKDCQSQYSECLGGFQVFPLAGYWRSSNISESFYSCLFKEACLGQNNQTDTFMGQCAEGYQGILCADCEQNYSKNTSLYRCSKCPIQSVNILVLASVLLGFVVIIAILVISNKASTKNEKNYLPVFLRILVNHIQILYLTASFDLEWPEELMRFYKSVQPISDAQSQIFSLDCFLNENIISSYFNNQRLIVIKSFIVQTFPIALIILSIASETCIVRFCKNRRPDSTIQVNVEDQIEQVLQDDENDEDQFIQRNQIDETISSTVQHQSLNESEGNNFVSTLIVILFLLHPTITREMFVLFNCKEIDGISRLYVDLEILCYQSEHLFILKWVAAPSLIFYSIGIPTFGLYILMRNFDNLEKQSVKRAYGFLYNGYKKGFSQYWEIIIIYRKQGIPEYT</sequence>
<keyword evidence="1" id="KW-0812">Transmembrane</keyword>
<feature type="transmembrane region" description="Helical" evidence="1">
    <location>
        <begin position="205"/>
        <end position="226"/>
    </location>
</feature>
<organism evidence="2 3">
    <name type="scientific">Halteria grandinella</name>
    <dbReference type="NCBI Taxonomy" id="5974"/>
    <lineage>
        <taxon>Eukaryota</taxon>
        <taxon>Sar</taxon>
        <taxon>Alveolata</taxon>
        <taxon>Ciliophora</taxon>
        <taxon>Intramacronucleata</taxon>
        <taxon>Spirotrichea</taxon>
        <taxon>Stichotrichia</taxon>
        <taxon>Sporadotrichida</taxon>
        <taxon>Halteriidae</taxon>
        <taxon>Halteria</taxon>
    </lineage>
</organism>
<reference evidence="2" key="1">
    <citation type="submission" date="2019-06" db="EMBL/GenBank/DDBJ databases">
        <authorList>
            <person name="Zheng W."/>
        </authorList>
    </citation>
    <scope>NUCLEOTIDE SEQUENCE</scope>
    <source>
        <strain evidence="2">QDHG01</strain>
    </source>
</reference>
<dbReference type="OrthoDB" id="10035969at2759"/>
<dbReference type="Proteomes" id="UP000785679">
    <property type="component" value="Unassembled WGS sequence"/>
</dbReference>
<feature type="transmembrane region" description="Helical" evidence="1">
    <location>
        <begin position="390"/>
        <end position="408"/>
    </location>
</feature>
<keyword evidence="1" id="KW-0472">Membrane</keyword>
<dbReference type="PANTHER" id="PTHR11319">
    <property type="entry name" value="G PROTEIN-COUPLED RECEPTOR-RELATED"/>
    <property type="match status" value="1"/>
</dbReference>
<name>A0A8J8SYF3_HALGN</name>
<dbReference type="PANTHER" id="PTHR11319:SF35">
    <property type="entry name" value="OUTER MEMBRANE PROTEIN PMPC-RELATED"/>
    <property type="match status" value="1"/>
</dbReference>
<evidence type="ECO:0000256" key="1">
    <source>
        <dbReference type="SAM" id="Phobius"/>
    </source>
</evidence>
<keyword evidence="3" id="KW-1185">Reference proteome</keyword>
<proteinExistence type="predicted"/>
<evidence type="ECO:0000313" key="2">
    <source>
        <dbReference type="EMBL" id="TNV74916.1"/>
    </source>
</evidence>
<feature type="transmembrane region" description="Helical" evidence="1">
    <location>
        <begin position="311"/>
        <end position="335"/>
    </location>
</feature>
<gene>
    <name evidence="2" type="ORF">FGO68_gene4333</name>
</gene>
<comment type="caution">
    <text evidence="2">The sequence shown here is derived from an EMBL/GenBank/DDBJ whole genome shotgun (WGS) entry which is preliminary data.</text>
</comment>